<dbReference type="Gramene" id="TKW30375">
    <property type="protein sequence ID" value="TKW30375"/>
    <property type="gene ID" value="SEVIR_2G032300v2"/>
</dbReference>
<evidence type="ECO:0000313" key="3">
    <source>
        <dbReference type="Proteomes" id="UP000298652"/>
    </source>
</evidence>
<sequence length="167" mass="17333">MRSQERVPFFGGERRRPVVDGGLQRGAPRLRAVDGSLRGLERRQRCRNTVSSPVAAAAVKLLREDKAAVGLGGNEIFAPWETAVPPMPAVPAVTLPPMPAVTVPAVPAMPAVPAAALPPLPATVVPAVPKVTLPPIPGMPKVTLPPMPSVSIPGMPTIPFLAPPPKA</sequence>
<keyword evidence="3" id="KW-1185">Reference proteome</keyword>
<gene>
    <name evidence="2" type="ORF">SEVIR_2G032300v2</name>
</gene>
<proteinExistence type="predicted"/>
<accession>A0A4U6VNC9</accession>
<evidence type="ECO:0000313" key="2">
    <source>
        <dbReference type="EMBL" id="TKW30375.1"/>
    </source>
</evidence>
<feature type="region of interest" description="Disordered" evidence="1">
    <location>
        <begin position="1"/>
        <end position="22"/>
    </location>
</feature>
<reference evidence="2" key="1">
    <citation type="submission" date="2019-03" db="EMBL/GenBank/DDBJ databases">
        <title>WGS assembly of Setaria viridis.</title>
        <authorList>
            <person name="Huang P."/>
            <person name="Jenkins J."/>
            <person name="Grimwood J."/>
            <person name="Barry K."/>
            <person name="Healey A."/>
            <person name="Mamidi S."/>
            <person name="Sreedasyam A."/>
            <person name="Shu S."/>
            <person name="Feldman M."/>
            <person name="Wu J."/>
            <person name="Yu Y."/>
            <person name="Chen C."/>
            <person name="Johnson J."/>
            <person name="Rokhsar D."/>
            <person name="Baxter I."/>
            <person name="Schmutz J."/>
            <person name="Brutnell T."/>
            <person name="Kellogg E."/>
        </authorList>
    </citation>
    <scope>NUCLEOTIDE SEQUENCE [LARGE SCALE GENOMIC DNA]</scope>
</reference>
<dbReference type="AlphaFoldDB" id="A0A4U6VNC9"/>
<name>A0A4U6VNC9_SETVI</name>
<protein>
    <submittedName>
        <fullName evidence="2">Uncharacterized protein</fullName>
    </submittedName>
</protein>
<organism evidence="2 3">
    <name type="scientific">Setaria viridis</name>
    <name type="common">Green bristlegrass</name>
    <name type="synonym">Setaria italica subsp. viridis</name>
    <dbReference type="NCBI Taxonomy" id="4556"/>
    <lineage>
        <taxon>Eukaryota</taxon>
        <taxon>Viridiplantae</taxon>
        <taxon>Streptophyta</taxon>
        <taxon>Embryophyta</taxon>
        <taxon>Tracheophyta</taxon>
        <taxon>Spermatophyta</taxon>
        <taxon>Magnoliopsida</taxon>
        <taxon>Liliopsida</taxon>
        <taxon>Poales</taxon>
        <taxon>Poaceae</taxon>
        <taxon>PACMAD clade</taxon>
        <taxon>Panicoideae</taxon>
        <taxon>Panicodae</taxon>
        <taxon>Paniceae</taxon>
        <taxon>Cenchrinae</taxon>
        <taxon>Setaria</taxon>
    </lineage>
</organism>
<dbReference type="Proteomes" id="UP000298652">
    <property type="component" value="Chromosome 2"/>
</dbReference>
<evidence type="ECO:0000256" key="1">
    <source>
        <dbReference type="SAM" id="MobiDB-lite"/>
    </source>
</evidence>
<dbReference type="EMBL" id="CM016553">
    <property type="protein sequence ID" value="TKW30375.1"/>
    <property type="molecule type" value="Genomic_DNA"/>
</dbReference>